<proteinExistence type="predicted"/>
<name>A0AAD3SGA1_NEPGR</name>
<evidence type="ECO:0000313" key="2">
    <source>
        <dbReference type="Proteomes" id="UP001279734"/>
    </source>
</evidence>
<dbReference type="AlphaFoldDB" id="A0AAD3SGA1"/>
<evidence type="ECO:0000313" key="1">
    <source>
        <dbReference type="EMBL" id="GMH10758.1"/>
    </source>
</evidence>
<dbReference type="EMBL" id="BSYO01000010">
    <property type="protein sequence ID" value="GMH10758.1"/>
    <property type="molecule type" value="Genomic_DNA"/>
</dbReference>
<organism evidence="1 2">
    <name type="scientific">Nepenthes gracilis</name>
    <name type="common">Slender pitcher plant</name>
    <dbReference type="NCBI Taxonomy" id="150966"/>
    <lineage>
        <taxon>Eukaryota</taxon>
        <taxon>Viridiplantae</taxon>
        <taxon>Streptophyta</taxon>
        <taxon>Embryophyta</taxon>
        <taxon>Tracheophyta</taxon>
        <taxon>Spermatophyta</taxon>
        <taxon>Magnoliopsida</taxon>
        <taxon>eudicotyledons</taxon>
        <taxon>Gunneridae</taxon>
        <taxon>Pentapetalae</taxon>
        <taxon>Caryophyllales</taxon>
        <taxon>Nepenthaceae</taxon>
        <taxon>Nepenthes</taxon>
    </lineage>
</organism>
<reference evidence="1" key="1">
    <citation type="submission" date="2023-05" db="EMBL/GenBank/DDBJ databases">
        <title>Nepenthes gracilis genome sequencing.</title>
        <authorList>
            <person name="Fukushima K."/>
        </authorList>
    </citation>
    <scope>NUCLEOTIDE SEQUENCE</scope>
    <source>
        <strain evidence="1">SING2019-196</strain>
    </source>
</reference>
<keyword evidence="2" id="KW-1185">Reference proteome</keyword>
<accession>A0AAD3SGA1</accession>
<sequence length="128" mass="14352">MGPVGLHFSKNMLTKRGLTACGMFYSEAHLRQPISQLMFSITQLSHLSAVSPYARSCQASINTGSARVKFEIGSCWVALDFTMIGFRLENVVIAFFFWCKCFIALPQDWIWACGVSQPICRGRLQFSS</sequence>
<dbReference type="Proteomes" id="UP001279734">
    <property type="component" value="Unassembled WGS sequence"/>
</dbReference>
<protein>
    <submittedName>
        <fullName evidence="1">Uncharacterized protein</fullName>
    </submittedName>
</protein>
<gene>
    <name evidence="1" type="ORF">Nepgr_012599</name>
</gene>
<comment type="caution">
    <text evidence="1">The sequence shown here is derived from an EMBL/GenBank/DDBJ whole genome shotgun (WGS) entry which is preliminary data.</text>
</comment>